<dbReference type="FunCoup" id="A1Z6D4">
    <property type="interactions" value="1516"/>
</dbReference>
<dbReference type="RefSeq" id="NP_001076696.1">
    <property type="nucleotide sequence ID" value="NM_001083227.1"/>
</dbReference>
<proteinExistence type="predicted"/>
<gene>
    <name evidence="3" type="ORF">CELE_K10D11.7</name>
    <name evidence="3 5" type="ORF">K10D11.7</name>
</gene>
<organism evidence="3 4">
    <name type="scientific">Caenorhabditis elegans</name>
    <dbReference type="NCBI Taxonomy" id="6239"/>
    <lineage>
        <taxon>Eukaryota</taxon>
        <taxon>Metazoa</taxon>
        <taxon>Ecdysozoa</taxon>
        <taxon>Nematoda</taxon>
        <taxon>Chromadorea</taxon>
        <taxon>Rhabditida</taxon>
        <taxon>Rhabditina</taxon>
        <taxon>Rhabditomorpha</taxon>
        <taxon>Rhabditoidea</taxon>
        <taxon>Rhabditidae</taxon>
        <taxon>Peloderinae</taxon>
        <taxon>Caenorhabditis</taxon>
    </lineage>
</organism>
<evidence type="ECO:0000313" key="4">
    <source>
        <dbReference type="Proteomes" id="UP000001940"/>
    </source>
</evidence>
<dbReference type="eggNOG" id="ENOG502THWH">
    <property type="taxonomic scope" value="Eukaryota"/>
</dbReference>
<dbReference type="AlphaFoldDB" id="A1Z6D4"/>
<dbReference type="OrthoDB" id="5797570at2759"/>
<dbReference type="OMA" id="YECPEHQ"/>
<dbReference type="PaxDb" id="6239-K10D11.7"/>
<dbReference type="AGR" id="WB:WBGene00045198"/>
<evidence type="ECO:0000313" key="3">
    <source>
        <dbReference type="EMBL" id="CAM06584.1"/>
    </source>
</evidence>
<dbReference type="InParanoid" id="A1Z6D4"/>
<dbReference type="KEGG" id="cel:CELE_K10D11.7"/>
<sequence length="151" mass="17128">MQFSILLIVIFSVTSAKVQHAVYECPEHQTITPKFPINTDAIYTFPSKAFTQFPVNSACTWLVNIPCNYTATVHLKATISDGGHVTMTQTPKMNKTEKFVNNMEVTRLFYPPSFDIFWYPGASDVGNLKFSLQFQTIDLEEGGEEMEEEDE</sequence>
<dbReference type="CTD" id="4926946"/>
<dbReference type="PANTHER" id="PTHR47920">
    <property type="entry name" value="PROTEIN CBG13378-RELATED"/>
    <property type="match status" value="1"/>
</dbReference>
<dbReference type="Pfam" id="PF02408">
    <property type="entry name" value="CUB_2"/>
    <property type="match status" value="1"/>
</dbReference>
<dbReference type="EMBL" id="BX284604">
    <property type="protein sequence ID" value="CAM06584.1"/>
    <property type="molecule type" value="Genomic_DNA"/>
</dbReference>
<feature type="chain" id="PRO_5002641848" evidence="1">
    <location>
        <begin position="17"/>
        <end position="151"/>
    </location>
</feature>
<dbReference type="HOGENOM" id="CLU_1836964_0_0_1"/>
<keyword evidence="1" id="KW-0732">Signal</keyword>
<keyword evidence="4" id="KW-1185">Reference proteome</keyword>
<evidence type="ECO:0000256" key="1">
    <source>
        <dbReference type="SAM" id="SignalP"/>
    </source>
</evidence>
<reference evidence="3 4" key="1">
    <citation type="journal article" date="1998" name="Science">
        <title>Genome sequence of the nematode C. elegans: a platform for investigating biology.</title>
        <authorList>
            <consortium name="The C. elegans sequencing consortium"/>
            <person name="Sulson J.E."/>
            <person name="Waterston R."/>
        </authorList>
    </citation>
    <scope>NUCLEOTIDE SEQUENCE [LARGE SCALE GENOMIC DNA]</scope>
    <source>
        <strain evidence="3 4">Bristol N2</strain>
    </source>
</reference>
<dbReference type="Proteomes" id="UP000001940">
    <property type="component" value="Chromosome IV"/>
</dbReference>
<dbReference type="WormBase" id="K10D11.7a">
    <property type="protein sequence ID" value="CE40657"/>
    <property type="gene ID" value="WBGene00045198"/>
</dbReference>
<protein>
    <submittedName>
        <fullName evidence="3">CUB-like domain-containing protein</fullName>
    </submittedName>
</protein>
<evidence type="ECO:0000259" key="2">
    <source>
        <dbReference type="Pfam" id="PF02408"/>
    </source>
</evidence>
<evidence type="ECO:0000313" key="5">
    <source>
        <dbReference type="WormBase" id="K10D11.7a"/>
    </source>
</evidence>
<feature type="domain" description="CUB-like" evidence="2">
    <location>
        <begin position="22"/>
        <end position="136"/>
    </location>
</feature>
<dbReference type="GeneID" id="4926946"/>
<dbReference type="InterPro" id="IPR003366">
    <property type="entry name" value="CUB-like_dom"/>
</dbReference>
<dbReference type="Bgee" id="WBGene00045198">
    <property type="expression patterns" value="Expressed in pharyngeal muscle cell (C elegans) and 2 other cell types or tissues"/>
</dbReference>
<feature type="signal peptide" evidence="1">
    <location>
        <begin position="1"/>
        <end position="16"/>
    </location>
</feature>
<name>A1Z6D4_CAEEL</name>
<accession>A1Z6D4</accession>
<dbReference type="PANTHER" id="PTHR47920:SF2">
    <property type="entry name" value="CUB-LIKE DOMAIN-CONTAINING PROTEIN"/>
    <property type="match status" value="1"/>
</dbReference>
<dbReference type="ExpressionAtlas" id="A1Z6D4">
    <property type="expression patterns" value="baseline"/>
</dbReference>
<dbReference type="UCSC" id="K10D11.7">
    <property type="organism name" value="c. elegans"/>
</dbReference>